<name>A0A1F6BUY8_9BACT</name>
<organism evidence="2 3">
    <name type="scientific">Candidatus Jorgensenbacteria bacterium RIFCSPLOWO2_01_FULL_45_25b</name>
    <dbReference type="NCBI Taxonomy" id="1798471"/>
    <lineage>
        <taxon>Bacteria</taxon>
        <taxon>Candidatus Joergenseniibacteriota</taxon>
    </lineage>
</organism>
<dbReference type="EMBL" id="MFKK01000019">
    <property type="protein sequence ID" value="OGG40766.1"/>
    <property type="molecule type" value="Genomic_DNA"/>
</dbReference>
<keyword evidence="1" id="KW-0472">Membrane</keyword>
<evidence type="ECO:0000313" key="2">
    <source>
        <dbReference type="EMBL" id="OGG40766.1"/>
    </source>
</evidence>
<dbReference type="STRING" id="1798471.A3A21_00885"/>
<protein>
    <submittedName>
        <fullName evidence="2">Uncharacterized protein</fullName>
    </submittedName>
</protein>
<keyword evidence="1" id="KW-1133">Transmembrane helix</keyword>
<proteinExistence type="predicted"/>
<dbReference type="Proteomes" id="UP000176996">
    <property type="component" value="Unassembled WGS sequence"/>
</dbReference>
<comment type="caution">
    <text evidence="2">The sequence shown here is derived from an EMBL/GenBank/DDBJ whole genome shotgun (WGS) entry which is preliminary data.</text>
</comment>
<keyword evidence="1" id="KW-0812">Transmembrane</keyword>
<evidence type="ECO:0000256" key="1">
    <source>
        <dbReference type="SAM" id="Phobius"/>
    </source>
</evidence>
<sequence length="116" mass="14376">MNVMIFVYLIHRVFYRVAEFFRHWYVGGFRAYWRFIIRTFEGFDHYFAWKITLNHFGEPMYGDYSFVGRCLSFVFRFFRLFLGSIFYAGFLFVAAFIFLLWILIIPYLFTRVFFSF</sequence>
<feature type="transmembrane region" description="Helical" evidence="1">
    <location>
        <begin position="85"/>
        <end position="109"/>
    </location>
</feature>
<evidence type="ECO:0000313" key="3">
    <source>
        <dbReference type="Proteomes" id="UP000176996"/>
    </source>
</evidence>
<accession>A0A1F6BUY8</accession>
<dbReference type="AlphaFoldDB" id="A0A1F6BUY8"/>
<gene>
    <name evidence="2" type="ORF">A3A21_00885</name>
</gene>
<reference evidence="2 3" key="1">
    <citation type="journal article" date="2016" name="Nat. Commun.">
        <title>Thousands of microbial genomes shed light on interconnected biogeochemical processes in an aquifer system.</title>
        <authorList>
            <person name="Anantharaman K."/>
            <person name="Brown C.T."/>
            <person name="Hug L.A."/>
            <person name="Sharon I."/>
            <person name="Castelle C.J."/>
            <person name="Probst A.J."/>
            <person name="Thomas B.C."/>
            <person name="Singh A."/>
            <person name="Wilkins M.J."/>
            <person name="Karaoz U."/>
            <person name="Brodie E.L."/>
            <person name="Williams K.H."/>
            <person name="Hubbard S.S."/>
            <person name="Banfield J.F."/>
        </authorList>
    </citation>
    <scope>NUCLEOTIDE SEQUENCE [LARGE SCALE GENOMIC DNA]</scope>
</reference>